<keyword evidence="3" id="KW-1185">Reference proteome</keyword>
<gene>
    <name evidence="2" type="ORF">PHYBLDRAFT_73613</name>
</gene>
<evidence type="ECO:0000256" key="1">
    <source>
        <dbReference type="SAM" id="MobiDB-lite"/>
    </source>
</evidence>
<proteinExistence type="predicted"/>
<dbReference type="OrthoDB" id="2285773at2759"/>
<dbReference type="VEuPathDB" id="FungiDB:PHYBLDRAFT_73613"/>
<dbReference type="RefSeq" id="XP_018287971.1">
    <property type="nucleotide sequence ID" value="XM_018442890.1"/>
</dbReference>
<evidence type="ECO:0000313" key="3">
    <source>
        <dbReference type="Proteomes" id="UP000077315"/>
    </source>
</evidence>
<dbReference type="GeneID" id="29003796"/>
<reference evidence="3" key="1">
    <citation type="submission" date="2015-06" db="EMBL/GenBank/DDBJ databases">
        <title>Expansion of signal transduction pathways in fungi by whole-genome duplication.</title>
        <authorList>
            <consortium name="DOE Joint Genome Institute"/>
            <person name="Corrochano L.M."/>
            <person name="Kuo A."/>
            <person name="Marcet-Houben M."/>
            <person name="Polaino S."/>
            <person name="Salamov A."/>
            <person name="Villalobos J.M."/>
            <person name="Alvarez M.I."/>
            <person name="Avalos J."/>
            <person name="Benito E.P."/>
            <person name="Benoit I."/>
            <person name="Burger G."/>
            <person name="Camino L.P."/>
            <person name="Canovas D."/>
            <person name="Cerda-Olmedo E."/>
            <person name="Cheng J.-F."/>
            <person name="Dominguez A."/>
            <person name="Elias M."/>
            <person name="Eslava A.P."/>
            <person name="Glaser F."/>
            <person name="Grimwood J."/>
            <person name="Gutierrez G."/>
            <person name="Heitman J."/>
            <person name="Henrissat B."/>
            <person name="Iturriaga E.A."/>
            <person name="Lang B.F."/>
            <person name="Lavin J.L."/>
            <person name="Lee S."/>
            <person name="Li W."/>
            <person name="Lindquist E."/>
            <person name="Lopez-Garcia S."/>
            <person name="Luque E.M."/>
            <person name="Marcos A.T."/>
            <person name="Martin J."/>
            <person name="McCluskey K."/>
            <person name="Medina H.R."/>
            <person name="Miralles-Duran A."/>
            <person name="Miyazaki A."/>
            <person name="Munoz-Torres E."/>
            <person name="Oguiza J.A."/>
            <person name="Ohm R."/>
            <person name="Olmedo M."/>
            <person name="Orejas M."/>
            <person name="Ortiz-Castellanos L."/>
            <person name="Pisabarro A.G."/>
            <person name="Rodriguez-Romero J."/>
            <person name="Ruiz-Herrera J."/>
            <person name="Ruiz-Vazquez R."/>
            <person name="Sanz C."/>
            <person name="Schackwitz W."/>
            <person name="Schmutz J."/>
            <person name="Shahriari M."/>
            <person name="Shelest E."/>
            <person name="Silva-Franco F."/>
            <person name="Soanes D."/>
            <person name="Syed K."/>
            <person name="Tagua V.G."/>
            <person name="Talbot N.J."/>
            <person name="Thon M."/>
            <person name="De vries R.P."/>
            <person name="Wiebenga A."/>
            <person name="Yadav J.S."/>
            <person name="Braun E.L."/>
            <person name="Baker S."/>
            <person name="Garre V."/>
            <person name="Horwitz B."/>
            <person name="Torres-Martinez S."/>
            <person name="Idnurm A."/>
            <person name="Herrera-Estrella A."/>
            <person name="Gabaldon T."/>
            <person name="Grigoriev I.V."/>
        </authorList>
    </citation>
    <scope>NUCLEOTIDE SEQUENCE [LARGE SCALE GENOMIC DNA]</scope>
    <source>
        <strain evidence="3">NRRL 1555(-)</strain>
    </source>
</reference>
<dbReference type="AlphaFoldDB" id="A0A162ZYX1"/>
<dbReference type="InParanoid" id="A0A162ZYX1"/>
<feature type="region of interest" description="Disordered" evidence="1">
    <location>
        <begin position="101"/>
        <end position="123"/>
    </location>
</feature>
<sequence>MLDDRKKASAEHKLVVQDLNSAKEQQVFLEEEGTLDDDVTERGLNKLKPITKLLAFINYTPVYLEDIKHQSPEASTVKQSVCSLICNTLKKFLPPKKHYHNLDQEKHEEPPSNTNKQEKKGYNRDELIGSQYKARQNKDATFNAVFDMEEIQKACESYGLSFAHRMTCLPGIKTVRLLGSKIKTRGTVKEGTKQLYEARILRNPGIIQEGRKTKDVLFPELQSLTEEVKTLESVRKRELELLKDSNYQNKIKECKSNGGGGNR</sequence>
<evidence type="ECO:0000313" key="2">
    <source>
        <dbReference type="EMBL" id="OAD69931.1"/>
    </source>
</evidence>
<dbReference type="Proteomes" id="UP000077315">
    <property type="component" value="Unassembled WGS sequence"/>
</dbReference>
<name>A0A162ZYX1_PHYB8</name>
<accession>A0A162ZYX1</accession>
<organism evidence="2 3">
    <name type="scientific">Phycomyces blakesleeanus (strain ATCC 8743b / DSM 1359 / FGSC 10004 / NBRC 33097 / NRRL 1555)</name>
    <dbReference type="NCBI Taxonomy" id="763407"/>
    <lineage>
        <taxon>Eukaryota</taxon>
        <taxon>Fungi</taxon>
        <taxon>Fungi incertae sedis</taxon>
        <taxon>Mucoromycota</taxon>
        <taxon>Mucoromycotina</taxon>
        <taxon>Mucoromycetes</taxon>
        <taxon>Mucorales</taxon>
        <taxon>Phycomycetaceae</taxon>
        <taxon>Phycomyces</taxon>
    </lineage>
</organism>
<dbReference type="EMBL" id="KV440990">
    <property type="protein sequence ID" value="OAD69931.1"/>
    <property type="molecule type" value="Genomic_DNA"/>
</dbReference>
<dbReference type="STRING" id="763407.A0A162ZYX1"/>
<protein>
    <submittedName>
        <fullName evidence="2">Uncharacterized protein</fullName>
    </submittedName>
</protein>